<proteinExistence type="predicted"/>
<reference evidence="1" key="1">
    <citation type="submission" date="2021-11" db="EMBL/GenBank/DDBJ databases">
        <title>Vibrio ZSDE26 sp. nov. and Vibrio ZSDZ34 sp. nov., isolated from coastal seawater in Qingdao.</title>
        <authorList>
            <person name="Zhang P."/>
        </authorList>
    </citation>
    <scope>NUCLEOTIDE SEQUENCE</scope>
    <source>
        <strain evidence="1">ZSDE26</strain>
    </source>
</reference>
<comment type="caution">
    <text evidence="1">The sequence shown here is derived from an EMBL/GenBank/DDBJ whole genome shotgun (WGS) entry which is preliminary data.</text>
</comment>
<name>A0A9X1XIF3_9VIBR</name>
<gene>
    <name evidence="1" type="ORF">KP803_03010</name>
</gene>
<dbReference type="Gene3D" id="2.60.40.1080">
    <property type="match status" value="2"/>
</dbReference>
<keyword evidence="2" id="KW-1185">Reference proteome</keyword>
<evidence type="ECO:0000313" key="1">
    <source>
        <dbReference type="EMBL" id="MCK6262243.1"/>
    </source>
</evidence>
<protein>
    <submittedName>
        <fullName evidence="1">DUF1566 domain-containing protein</fullName>
    </submittedName>
</protein>
<dbReference type="RefSeq" id="WP_248007340.1">
    <property type="nucleotide sequence ID" value="NZ_JAJHVV010000001.1"/>
</dbReference>
<dbReference type="AlphaFoldDB" id="A0A9X1XIF3"/>
<evidence type="ECO:0000313" key="2">
    <source>
        <dbReference type="Proteomes" id="UP001139559"/>
    </source>
</evidence>
<dbReference type="PROSITE" id="PS51257">
    <property type="entry name" value="PROKAR_LIPOPROTEIN"/>
    <property type="match status" value="1"/>
</dbReference>
<dbReference type="Proteomes" id="UP001139559">
    <property type="component" value="Unassembled WGS sequence"/>
</dbReference>
<organism evidence="1 2">
    <name type="scientific">Vibrio amylolyticus</name>
    <dbReference type="NCBI Taxonomy" id="2847292"/>
    <lineage>
        <taxon>Bacteria</taxon>
        <taxon>Pseudomonadati</taxon>
        <taxon>Pseudomonadota</taxon>
        <taxon>Gammaproteobacteria</taxon>
        <taxon>Vibrionales</taxon>
        <taxon>Vibrionaceae</taxon>
        <taxon>Vibrio</taxon>
    </lineage>
</organism>
<sequence>MNKKLVLLPTVLSAAVMMGCSDSGSDAEPYVTDVIIKAHDGAMQDGRVLPLGYPTKLEATAVYNNGTHEDVTDKASWSNSAELDVVQGYSKGEFIAVDLGSAQVTATFDGRQSSKEIQVQALEPTELLIEGRQLTFIDYPVSYKATTYFDRSSHVITDFVEWEIDNPDIASIGGNTVTATIEGKLSVFTTDNHAAYVDDKAITILEIVEGTEQDVDFFVSGSDRIATGTTTQLNAAIVLKGDAENPFDFTDRADWVSSCPDVLSVNSSGVVTANGQIDDCSISASYFVEGTGTVFEDFIKVSSFAAQISGVEVKCDAEKYFFGETQCSAYLTYEDSDERTDVTIDTRTTWSSDSGFSVDNKGIVTSVDVGTEGKVHVRFDTSPQSLFGNYELVVGLPAGSTVDVITNEKEEAELFIGGARQLFAISGEYDVTSFVIWKVESVTSGWLVKDGLVTAPSNVQIGEVAIVYAESPIDGDVLDTLNITVVELGECNFSSNSNDCITILESGEHLYTVAPSYSLVRASGANNSGATGDSIGYQMAIFNLDQAYDWCSELTNRSFDDKVWTLPNEDELDSLNDDIGYDDIPVGTAYWTTSTVQVGGQTFYRYYDFTTGKLGDTGGTDKTRTYYASCVADQ</sequence>
<accession>A0A9X1XIF3</accession>
<dbReference type="EMBL" id="JAJHVV010000001">
    <property type="protein sequence ID" value="MCK6262243.1"/>
    <property type="molecule type" value="Genomic_DNA"/>
</dbReference>